<evidence type="ECO:0000256" key="4">
    <source>
        <dbReference type="ARBA" id="ARBA00022827"/>
    </source>
</evidence>
<evidence type="ECO:0000256" key="3">
    <source>
        <dbReference type="ARBA" id="ARBA00022630"/>
    </source>
</evidence>
<dbReference type="Proteomes" id="UP001058860">
    <property type="component" value="Chromosome"/>
</dbReference>
<dbReference type="SUPFAM" id="SSF51730">
    <property type="entry name" value="FAD-linked oxidoreductase"/>
    <property type="match status" value="1"/>
</dbReference>
<dbReference type="Gene3D" id="3.20.20.220">
    <property type="match status" value="1"/>
</dbReference>
<dbReference type="InterPro" id="IPR003171">
    <property type="entry name" value="Mehydrof_redctse-like"/>
</dbReference>
<comment type="pathway">
    <text evidence="2 6">One-carbon metabolism; tetrahydrofolate interconversion.</text>
</comment>
<comment type="similarity">
    <text evidence="6">Belongs to the methylenetetrahydrofolate reductase family.</text>
</comment>
<dbReference type="GO" id="GO:0004489">
    <property type="term" value="F:methylenetetrahydrofolate reductase [NAD(P)H] activity"/>
    <property type="evidence" value="ECO:0007669"/>
    <property type="project" value="UniProtKB-EC"/>
</dbReference>
<name>A0ABY5PD71_9ACTN</name>
<keyword evidence="8" id="KW-1185">Reference proteome</keyword>
<evidence type="ECO:0000256" key="2">
    <source>
        <dbReference type="ARBA" id="ARBA00004777"/>
    </source>
</evidence>
<organism evidence="7 8">
    <name type="scientific">Svornostia abyssi</name>
    <dbReference type="NCBI Taxonomy" id="2898438"/>
    <lineage>
        <taxon>Bacteria</taxon>
        <taxon>Bacillati</taxon>
        <taxon>Actinomycetota</taxon>
        <taxon>Thermoleophilia</taxon>
        <taxon>Solirubrobacterales</taxon>
        <taxon>Baekduiaceae</taxon>
        <taxon>Svornostia</taxon>
    </lineage>
</organism>
<proteinExistence type="inferred from homology"/>
<gene>
    <name evidence="7" type="ORF">LRS13_17075</name>
</gene>
<evidence type="ECO:0000256" key="6">
    <source>
        <dbReference type="RuleBase" id="RU003862"/>
    </source>
</evidence>
<comment type="cofactor">
    <cofactor evidence="1 6">
        <name>FAD</name>
        <dbReference type="ChEBI" id="CHEBI:57692"/>
    </cofactor>
</comment>
<dbReference type="InterPro" id="IPR029041">
    <property type="entry name" value="FAD-linked_oxidoreductase-like"/>
</dbReference>
<keyword evidence="4 6" id="KW-0274">FAD</keyword>
<accession>A0ABY5PD71</accession>
<sequence>MNLTSRISAGQGGFVLFAITPPRQSTPAEQLPEIADATIERLRHLDLDGLVLYDIDDESSRNPNERPFPFSPTIDPSDYRSEYLQQWDAPVVVYRAVGKYQREELAAWLTAQDADRTLTVMVGAASSGTVAPVSLADAQALRSELHPNLLLGGVAIPERHSRRENEHLRLIAKQEAGCRFFVTQVVYDLNAAKNLVSDYRYECEARGQNPVPIVFTFSACGSMKTLEFLRWLGVDVPRWIENDLRHATNPLQASLDQAIATAVDLIDFCRRLGVPFGLNIESVSIRREEIEASVELAAQLTAHVRSAAP</sequence>
<protein>
    <recommendedName>
        <fullName evidence="6">Methylenetetrahydrofolate reductase</fullName>
    </recommendedName>
</protein>
<dbReference type="Pfam" id="PF02219">
    <property type="entry name" value="MTHFR"/>
    <property type="match status" value="1"/>
</dbReference>
<evidence type="ECO:0000256" key="5">
    <source>
        <dbReference type="ARBA" id="ARBA00023002"/>
    </source>
</evidence>
<dbReference type="RefSeq" id="WP_353862933.1">
    <property type="nucleotide sequence ID" value="NZ_CP088295.1"/>
</dbReference>
<evidence type="ECO:0000313" key="7">
    <source>
        <dbReference type="EMBL" id="UUY02405.1"/>
    </source>
</evidence>
<keyword evidence="5 6" id="KW-0560">Oxidoreductase</keyword>
<reference evidence="8" key="1">
    <citation type="submission" date="2021-11" db="EMBL/GenBank/DDBJ databases">
        <title>Cultivation dependent microbiological survey of springs from the worlds oldest radium mine currently devoted to the extraction of radon-saturated water.</title>
        <authorList>
            <person name="Kapinusova G."/>
            <person name="Smrhova T."/>
            <person name="Strejcek M."/>
            <person name="Suman J."/>
            <person name="Jani K."/>
            <person name="Pajer P."/>
            <person name="Uhlik O."/>
        </authorList>
    </citation>
    <scope>NUCLEOTIDE SEQUENCE [LARGE SCALE GENOMIC DNA]</scope>
    <source>
        <strain evidence="8">J379</strain>
    </source>
</reference>
<evidence type="ECO:0000313" key="8">
    <source>
        <dbReference type="Proteomes" id="UP001058860"/>
    </source>
</evidence>
<dbReference type="EMBL" id="CP088295">
    <property type="protein sequence ID" value="UUY02405.1"/>
    <property type="molecule type" value="Genomic_DNA"/>
</dbReference>
<evidence type="ECO:0000256" key="1">
    <source>
        <dbReference type="ARBA" id="ARBA00001974"/>
    </source>
</evidence>
<keyword evidence="3 6" id="KW-0285">Flavoprotein</keyword>